<keyword evidence="2" id="KW-1185">Reference proteome</keyword>
<evidence type="ECO:0000313" key="1">
    <source>
        <dbReference type="EMBL" id="TNN57646.1"/>
    </source>
</evidence>
<evidence type="ECO:0000313" key="2">
    <source>
        <dbReference type="Proteomes" id="UP000314294"/>
    </source>
</evidence>
<sequence>MAVVPSAAVAPSLPAEPALATLPASDSTSPWLASGSWGTSSPAEKSKVFDFSVGNWEKVLLLFTMLPGAWYFMLDWDSAFFIAGELEEELNSLLKLQPFVGYLIISVHRTASCSSISLSLYWFLSISTLAISTRVKRFLWAVGTTASISPSNISFSQVNSSTFSIKSLFTTFRAFLEQAGASQCTC</sequence>
<dbReference type="EMBL" id="SRLO01000399">
    <property type="protein sequence ID" value="TNN57646.1"/>
    <property type="molecule type" value="Genomic_DNA"/>
</dbReference>
<organism evidence="1 2">
    <name type="scientific">Liparis tanakae</name>
    <name type="common">Tanaka's snailfish</name>
    <dbReference type="NCBI Taxonomy" id="230148"/>
    <lineage>
        <taxon>Eukaryota</taxon>
        <taxon>Metazoa</taxon>
        <taxon>Chordata</taxon>
        <taxon>Craniata</taxon>
        <taxon>Vertebrata</taxon>
        <taxon>Euteleostomi</taxon>
        <taxon>Actinopterygii</taxon>
        <taxon>Neopterygii</taxon>
        <taxon>Teleostei</taxon>
        <taxon>Neoteleostei</taxon>
        <taxon>Acanthomorphata</taxon>
        <taxon>Eupercaria</taxon>
        <taxon>Perciformes</taxon>
        <taxon>Cottioidei</taxon>
        <taxon>Cottales</taxon>
        <taxon>Liparidae</taxon>
        <taxon>Liparis</taxon>
    </lineage>
</organism>
<dbReference type="Proteomes" id="UP000314294">
    <property type="component" value="Unassembled WGS sequence"/>
</dbReference>
<dbReference type="AlphaFoldDB" id="A0A4Z2GVU5"/>
<name>A0A4Z2GVU5_9TELE</name>
<comment type="caution">
    <text evidence="1">The sequence shown here is derived from an EMBL/GenBank/DDBJ whole genome shotgun (WGS) entry which is preliminary data.</text>
</comment>
<accession>A0A4Z2GVU5</accession>
<gene>
    <name evidence="1" type="ORF">EYF80_032108</name>
</gene>
<reference evidence="1 2" key="1">
    <citation type="submission" date="2019-03" db="EMBL/GenBank/DDBJ databases">
        <title>First draft genome of Liparis tanakae, snailfish: a comprehensive survey of snailfish specific genes.</title>
        <authorList>
            <person name="Kim W."/>
            <person name="Song I."/>
            <person name="Jeong J.-H."/>
            <person name="Kim D."/>
            <person name="Kim S."/>
            <person name="Ryu S."/>
            <person name="Song J.Y."/>
            <person name="Lee S.K."/>
        </authorList>
    </citation>
    <scope>NUCLEOTIDE SEQUENCE [LARGE SCALE GENOMIC DNA]</scope>
    <source>
        <tissue evidence="1">Muscle</tissue>
    </source>
</reference>
<proteinExistence type="predicted"/>
<protein>
    <submittedName>
        <fullName evidence="1">Uncharacterized protein</fullName>
    </submittedName>
</protein>